<gene>
    <name evidence="3" type="ORF">LO55_3864</name>
</gene>
<organism evidence="3 4">
    <name type="scientific">Massilia timonae</name>
    <dbReference type="NCBI Taxonomy" id="47229"/>
    <lineage>
        <taxon>Bacteria</taxon>
        <taxon>Pseudomonadati</taxon>
        <taxon>Pseudomonadota</taxon>
        <taxon>Betaproteobacteria</taxon>
        <taxon>Burkholderiales</taxon>
        <taxon>Oxalobacteraceae</taxon>
        <taxon>Telluria group</taxon>
        <taxon>Massilia</taxon>
    </lineage>
</organism>
<protein>
    <recommendedName>
        <fullName evidence="2">Rap1a immunity protein domain-containing protein</fullName>
    </recommendedName>
</protein>
<accession>A0A1S2ND29</accession>
<sequence>MTACAWIAIAACLPLWAQASIPYVYPFNAMSGQEVIEHRLKEPKSQLDYINREKVEAYLNGIKDGAHGREWCLARPVLPDELNLAVVRRLKATRKPAELKENAAPLVLAELRRRFPCPKPGKKKR</sequence>
<dbReference type="Proteomes" id="UP000180246">
    <property type="component" value="Unassembled WGS sequence"/>
</dbReference>
<proteinExistence type="predicted"/>
<keyword evidence="1" id="KW-0732">Signal</keyword>
<evidence type="ECO:0000313" key="3">
    <source>
        <dbReference type="EMBL" id="OIJ42889.1"/>
    </source>
</evidence>
<dbReference type="EMBL" id="JRYB01000001">
    <property type="protein sequence ID" value="OIJ42889.1"/>
    <property type="molecule type" value="Genomic_DNA"/>
</dbReference>
<dbReference type="Pfam" id="PF18602">
    <property type="entry name" value="Rap1a"/>
    <property type="match status" value="1"/>
</dbReference>
<feature type="domain" description="Rap1a immunity protein" evidence="2">
    <location>
        <begin position="40"/>
        <end position="117"/>
    </location>
</feature>
<feature type="signal peptide" evidence="1">
    <location>
        <begin position="1"/>
        <end position="19"/>
    </location>
</feature>
<dbReference type="RefSeq" id="WP_071362693.1">
    <property type="nucleotide sequence ID" value="NZ_DAMCQJ010000039.1"/>
</dbReference>
<evidence type="ECO:0000256" key="1">
    <source>
        <dbReference type="SAM" id="SignalP"/>
    </source>
</evidence>
<evidence type="ECO:0000259" key="2">
    <source>
        <dbReference type="Pfam" id="PF18602"/>
    </source>
</evidence>
<feature type="chain" id="PRO_5010287828" description="Rap1a immunity protein domain-containing protein" evidence="1">
    <location>
        <begin position="20"/>
        <end position="125"/>
    </location>
</feature>
<name>A0A1S2ND29_9BURK</name>
<comment type="caution">
    <text evidence="3">The sequence shown here is derived from an EMBL/GenBank/DDBJ whole genome shotgun (WGS) entry which is preliminary data.</text>
</comment>
<dbReference type="InterPro" id="IPR041238">
    <property type="entry name" value="Rap1a"/>
</dbReference>
<reference evidence="3 4" key="1">
    <citation type="submission" date="2014-10" db="EMBL/GenBank/DDBJ databases">
        <authorList>
            <person name="Seo M.-J."/>
            <person name="Seok Y.J."/>
            <person name="Cha I.-T."/>
        </authorList>
    </citation>
    <scope>NUCLEOTIDE SEQUENCE [LARGE SCALE GENOMIC DNA]</scope>
    <source>
        <strain evidence="3 4">NEU</strain>
    </source>
</reference>
<dbReference type="Gene3D" id="1.10.890.40">
    <property type="match status" value="1"/>
</dbReference>
<evidence type="ECO:0000313" key="4">
    <source>
        <dbReference type="Proteomes" id="UP000180246"/>
    </source>
</evidence>
<dbReference type="AlphaFoldDB" id="A0A1S2ND29"/>